<evidence type="ECO:0000256" key="7">
    <source>
        <dbReference type="ARBA" id="ARBA00022737"/>
    </source>
</evidence>
<evidence type="ECO:0000256" key="5">
    <source>
        <dbReference type="ARBA" id="ARBA00022692"/>
    </source>
</evidence>
<keyword evidence="5" id="KW-0812">Transmembrane</keyword>
<dbReference type="EMBL" id="JBJUIK010000005">
    <property type="protein sequence ID" value="KAL3526522.1"/>
    <property type="molecule type" value="Genomic_DNA"/>
</dbReference>
<evidence type="ECO:0000256" key="11">
    <source>
        <dbReference type="ARBA" id="ARBA00038043"/>
    </source>
</evidence>
<keyword evidence="9" id="KW-0472">Membrane</keyword>
<feature type="domain" description="Leucine-rich repeat-containing N-terminal plant-type" evidence="12">
    <location>
        <begin position="47"/>
        <end position="85"/>
    </location>
</feature>
<comment type="similarity">
    <text evidence="3">Belongs to the RLP family.</text>
</comment>
<reference evidence="13 14" key="1">
    <citation type="submission" date="2024-11" db="EMBL/GenBank/DDBJ databases">
        <title>A near-complete genome assembly of Cinchona calisaya.</title>
        <authorList>
            <person name="Lian D.C."/>
            <person name="Zhao X.W."/>
            <person name="Wei L."/>
        </authorList>
    </citation>
    <scope>NUCLEOTIDE SEQUENCE [LARGE SCALE GENOMIC DNA]</scope>
    <source>
        <tissue evidence="13">Nenye</tissue>
    </source>
</reference>
<sequence length="229" mass="25295">MVRFLISIVATRSISIVLLILVLYSKSLPVDTASTKTTMGSQKAADDRDRVALLDFKLKVQHDHYGIMNSWNDSHHFCRWEGIQCGHRHKRVTGINLNGRGLFGFLSPFLGNLSFLRALDLGSNNFQGEIPPQFGQLFRLQMLNLSSNSLEGEIPPNLSRCSSLVYLYLSANKLVGRIPTEFGSLHNLETPAILTGNLTGTIPPSIGNLTSLSRLVVVDNHLEGNIPEV</sequence>
<dbReference type="InterPro" id="IPR001611">
    <property type="entry name" value="Leu-rich_rpt"/>
</dbReference>
<accession>A0ABD3A6Q5</accession>
<organism evidence="13 14">
    <name type="scientific">Cinchona calisaya</name>
    <dbReference type="NCBI Taxonomy" id="153742"/>
    <lineage>
        <taxon>Eukaryota</taxon>
        <taxon>Viridiplantae</taxon>
        <taxon>Streptophyta</taxon>
        <taxon>Embryophyta</taxon>
        <taxon>Tracheophyta</taxon>
        <taxon>Spermatophyta</taxon>
        <taxon>Magnoliopsida</taxon>
        <taxon>eudicotyledons</taxon>
        <taxon>Gunneridae</taxon>
        <taxon>Pentapetalae</taxon>
        <taxon>asterids</taxon>
        <taxon>lamiids</taxon>
        <taxon>Gentianales</taxon>
        <taxon>Rubiaceae</taxon>
        <taxon>Cinchonoideae</taxon>
        <taxon>Cinchoneae</taxon>
        <taxon>Cinchona</taxon>
    </lineage>
</organism>
<evidence type="ECO:0000256" key="6">
    <source>
        <dbReference type="ARBA" id="ARBA00022729"/>
    </source>
</evidence>
<evidence type="ECO:0000259" key="12">
    <source>
        <dbReference type="Pfam" id="PF08263"/>
    </source>
</evidence>
<keyword evidence="10" id="KW-0325">Glycoprotein</keyword>
<evidence type="ECO:0000256" key="3">
    <source>
        <dbReference type="ARBA" id="ARBA00009592"/>
    </source>
</evidence>
<keyword evidence="7" id="KW-0677">Repeat</keyword>
<protein>
    <recommendedName>
        <fullName evidence="12">Leucine-rich repeat-containing N-terminal plant-type domain-containing protein</fullName>
    </recommendedName>
</protein>
<evidence type="ECO:0000256" key="4">
    <source>
        <dbReference type="ARBA" id="ARBA00022614"/>
    </source>
</evidence>
<keyword evidence="14" id="KW-1185">Reference proteome</keyword>
<evidence type="ECO:0000313" key="13">
    <source>
        <dbReference type="EMBL" id="KAL3526522.1"/>
    </source>
</evidence>
<proteinExistence type="inferred from homology"/>
<dbReference type="InterPro" id="IPR051848">
    <property type="entry name" value="PGIP"/>
</dbReference>
<keyword evidence="8" id="KW-1133">Transmembrane helix</keyword>
<dbReference type="InterPro" id="IPR032675">
    <property type="entry name" value="LRR_dom_sf"/>
</dbReference>
<dbReference type="Gene3D" id="3.80.10.10">
    <property type="entry name" value="Ribonuclease Inhibitor"/>
    <property type="match status" value="2"/>
</dbReference>
<dbReference type="Pfam" id="PF08263">
    <property type="entry name" value="LRRNT_2"/>
    <property type="match status" value="1"/>
</dbReference>
<gene>
    <name evidence="13" type="ORF">ACH5RR_011178</name>
</gene>
<comment type="subcellular location">
    <subcellularLocation>
        <location evidence="1">Cell envelope</location>
    </subcellularLocation>
    <subcellularLocation>
        <location evidence="2">Membrane</location>
        <topology evidence="2">Single-pass type I membrane protein</topology>
    </subcellularLocation>
</comment>
<evidence type="ECO:0000256" key="1">
    <source>
        <dbReference type="ARBA" id="ARBA00004196"/>
    </source>
</evidence>
<dbReference type="Pfam" id="PF13855">
    <property type="entry name" value="LRR_8"/>
    <property type="match status" value="1"/>
</dbReference>
<dbReference type="InterPro" id="IPR013210">
    <property type="entry name" value="LRR_N_plant-typ"/>
</dbReference>
<evidence type="ECO:0000256" key="10">
    <source>
        <dbReference type="ARBA" id="ARBA00023180"/>
    </source>
</evidence>
<evidence type="ECO:0000256" key="8">
    <source>
        <dbReference type="ARBA" id="ARBA00022989"/>
    </source>
</evidence>
<dbReference type="PANTHER" id="PTHR48059">
    <property type="entry name" value="POLYGALACTURONASE INHIBITOR 1"/>
    <property type="match status" value="1"/>
</dbReference>
<dbReference type="PANTHER" id="PTHR48059:SF4">
    <property type="entry name" value="POLYGALACTURONASE INHIBITOR 1-RELATED"/>
    <property type="match status" value="1"/>
</dbReference>
<comment type="similarity">
    <text evidence="11">Belongs to the polygalacturonase-inhibiting protein family.</text>
</comment>
<evidence type="ECO:0000313" key="14">
    <source>
        <dbReference type="Proteomes" id="UP001630127"/>
    </source>
</evidence>
<comment type="caution">
    <text evidence="13">The sequence shown here is derived from an EMBL/GenBank/DDBJ whole genome shotgun (WGS) entry which is preliminary data.</text>
</comment>
<keyword evidence="6" id="KW-0732">Signal</keyword>
<dbReference type="SUPFAM" id="SSF52058">
    <property type="entry name" value="L domain-like"/>
    <property type="match status" value="1"/>
</dbReference>
<dbReference type="Proteomes" id="UP001630127">
    <property type="component" value="Unassembled WGS sequence"/>
</dbReference>
<name>A0ABD3A6Q5_9GENT</name>
<dbReference type="AlphaFoldDB" id="A0ABD3A6Q5"/>
<evidence type="ECO:0000256" key="2">
    <source>
        <dbReference type="ARBA" id="ARBA00004479"/>
    </source>
</evidence>
<evidence type="ECO:0000256" key="9">
    <source>
        <dbReference type="ARBA" id="ARBA00023136"/>
    </source>
</evidence>
<dbReference type="FunFam" id="3.80.10.10:FF:000275">
    <property type="entry name" value="Leucine-rich repeat receptor-like protein kinase"/>
    <property type="match status" value="1"/>
</dbReference>
<dbReference type="GO" id="GO:0016020">
    <property type="term" value="C:membrane"/>
    <property type="evidence" value="ECO:0007669"/>
    <property type="project" value="UniProtKB-SubCell"/>
</dbReference>
<keyword evidence="4" id="KW-0433">Leucine-rich repeat</keyword>